<dbReference type="Pfam" id="PF01928">
    <property type="entry name" value="CYTH"/>
    <property type="match status" value="1"/>
</dbReference>
<gene>
    <name evidence="2" type="ordered locus">Daes_1813</name>
</gene>
<dbReference type="SMART" id="SM01118">
    <property type="entry name" value="CYTH"/>
    <property type="match status" value="1"/>
</dbReference>
<dbReference type="AlphaFoldDB" id="E6VZ49"/>
<protein>
    <submittedName>
        <fullName evidence="2">Adenylate cyclase</fullName>
    </submittedName>
</protein>
<dbReference type="Proteomes" id="UP000002191">
    <property type="component" value="Chromosome"/>
</dbReference>
<proteinExistence type="predicted"/>
<organism evidence="2 3">
    <name type="scientific">Pseudodesulfovibrio aespoeensis (strain ATCC 700646 / DSM 10631 / Aspo-2)</name>
    <name type="common">Desulfovibrio aespoeensis</name>
    <dbReference type="NCBI Taxonomy" id="643562"/>
    <lineage>
        <taxon>Bacteria</taxon>
        <taxon>Pseudomonadati</taxon>
        <taxon>Thermodesulfobacteriota</taxon>
        <taxon>Desulfovibrionia</taxon>
        <taxon>Desulfovibrionales</taxon>
        <taxon>Desulfovibrionaceae</taxon>
    </lineage>
</organism>
<evidence type="ECO:0000313" key="2">
    <source>
        <dbReference type="EMBL" id="ADU62825.1"/>
    </source>
</evidence>
<dbReference type="PANTHER" id="PTHR21028:SF2">
    <property type="entry name" value="CYTH DOMAIN-CONTAINING PROTEIN"/>
    <property type="match status" value="1"/>
</dbReference>
<dbReference type="InterPro" id="IPR023577">
    <property type="entry name" value="CYTH_domain"/>
</dbReference>
<dbReference type="EMBL" id="CP002431">
    <property type="protein sequence ID" value="ADU62825.1"/>
    <property type="molecule type" value="Genomic_DNA"/>
</dbReference>
<dbReference type="PROSITE" id="PS51707">
    <property type="entry name" value="CYTH"/>
    <property type="match status" value="1"/>
</dbReference>
<feature type="domain" description="CYTH" evidence="1">
    <location>
        <begin position="2"/>
        <end position="168"/>
    </location>
</feature>
<dbReference type="HOGENOM" id="CLU_105244_0_0_7"/>
<dbReference type="SUPFAM" id="SSF55154">
    <property type="entry name" value="CYTH-like phosphatases"/>
    <property type="match status" value="1"/>
</dbReference>
<dbReference type="PANTHER" id="PTHR21028">
    <property type="entry name" value="SI:CH211-156B7.4"/>
    <property type="match status" value="1"/>
</dbReference>
<dbReference type="RefSeq" id="WP_013514740.1">
    <property type="nucleotide sequence ID" value="NC_014844.1"/>
</dbReference>
<dbReference type="STRING" id="643562.Daes_1813"/>
<evidence type="ECO:0000313" key="3">
    <source>
        <dbReference type="Proteomes" id="UP000002191"/>
    </source>
</evidence>
<dbReference type="OrthoDB" id="116396at2"/>
<evidence type="ECO:0000259" key="1">
    <source>
        <dbReference type="PROSITE" id="PS51707"/>
    </source>
</evidence>
<keyword evidence="3" id="KW-1185">Reference proteome</keyword>
<sequence length="198" mass="21559">MVLECELKYAHADLGEMRRRLEAGGGDTSGRYFESNLVFDRPDRSLKVAGILLRLRWRQGQAVLTVKRPPAGEIVSSLKVSEELETTVGDFAAMRAALEALGFSVAFAYEKVREKWKHLGCTVCLDHLPFGDYVEIEGSEGTVPGCAAALGLDPATSTKATYHALNLEHRAGQGLASEESFVFSEAQRASLDVKIGKV</sequence>
<dbReference type="CDD" id="cd07890">
    <property type="entry name" value="CYTH-like_AC_IV-like"/>
    <property type="match status" value="1"/>
</dbReference>
<dbReference type="InterPro" id="IPR033469">
    <property type="entry name" value="CYTH-like_dom_sf"/>
</dbReference>
<dbReference type="Gene3D" id="2.40.320.10">
    <property type="entry name" value="Hypothetical Protein Pfu-838710-001"/>
    <property type="match status" value="1"/>
</dbReference>
<dbReference type="KEGG" id="das:Daes_1813"/>
<dbReference type="InterPro" id="IPR008173">
    <property type="entry name" value="Adenylyl_cyclase_CyaB"/>
</dbReference>
<name>E6VZ49_PSEA9</name>
<accession>E6VZ49</accession>
<dbReference type="eggNOG" id="COG1437">
    <property type="taxonomic scope" value="Bacteria"/>
</dbReference>
<reference evidence="2 3" key="2">
    <citation type="journal article" date="2014" name="Genome Announc.">
        <title>Complete Genome Sequence of the Subsurface, Mesophilic Sulfate-Reducing Bacterium Desulfovibrio aespoeensis Aspo-2.</title>
        <authorList>
            <person name="Pedersen K."/>
            <person name="Bengtsson A."/>
            <person name="Edlund J."/>
            <person name="Rabe L."/>
            <person name="Hazen T."/>
            <person name="Chakraborty R."/>
            <person name="Goodwin L."/>
            <person name="Shapiro N."/>
        </authorList>
    </citation>
    <scope>NUCLEOTIDE SEQUENCE [LARGE SCALE GENOMIC DNA]</scope>
    <source>
        <strain evidence="3">ATCC 700646 / DSM 10631 / Aspo-2</strain>
    </source>
</reference>
<reference evidence="3" key="1">
    <citation type="submission" date="2010-12" db="EMBL/GenBank/DDBJ databases">
        <title>Complete sequence of Desulfovibrio aespoeensis Aspo-2.</title>
        <authorList>
            <consortium name="US DOE Joint Genome Institute"/>
            <person name="Lucas S."/>
            <person name="Copeland A."/>
            <person name="Lapidus A."/>
            <person name="Cheng J.-F."/>
            <person name="Goodwin L."/>
            <person name="Pitluck S."/>
            <person name="Chertkov O."/>
            <person name="Misra M."/>
            <person name="Detter J.C."/>
            <person name="Han C."/>
            <person name="Tapia R."/>
            <person name="Land M."/>
            <person name="Hauser L."/>
            <person name="Kyrpides N."/>
            <person name="Ivanova N."/>
            <person name="Ovchinnikova G."/>
            <person name="Pedersen K."/>
            <person name="Jagevall S."/>
            <person name="Hazen T."/>
            <person name="Woyke T."/>
        </authorList>
    </citation>
    <scope>NUCLEOTIDE SEQUENCE [LARGE SCALE GENOMIC DNA]</scope>
    <source>
        <strain evidence="3">ATCC 700646 / DSM 10631 / Aspo-2</strain>
    </source>
</reference>